<sequence length="95" mass="10554">MHRNLLVSLKGRLTTPTVLIVPPAYLSRLLERPLLAVVLAFGRRRESDHQAAGHEDDQRDQDPRRELAAAGALRQRAVDGDRQGRGLAGEPSIRQ</sequence>
<dbReference type="AlphaFoldDB" id="A0A9W7SPQ6"/>
<feature type="region of interest" description="Disordered" evidence="1">
    <location>
        <begin position="45"/>
        <end position="95"/>
    </location>
</feature>
<reference evidence="2 3" key="2">
    <citation type="journal article" date="2021" name="Curr. Genet.">
        <title>Genetic response to nitrogen starvation in the aggressive Eucalyptus foliar pathogen Teratosphaeria destructans.</title>
        <authorList>
            <person name="Havenga M."/>
            <person name="Wingfield B.D."/>
            <person name="Wingfield M.J."/>
            <person name="Dreyer L.L."/>
            <person name="Roets F."/>
            <person name="Aylward J."/>
        </authorList>
    </citation>
    <scope>NUCLEOTIDE SEQUENCE [LARGE SCALE GENOMIC DNA]</scope>
    <source>
        <strain evidence="2">CMW44962</strain>
    </source>
</reference>
<feature type="compositionally biased region" description="Basic and acidic residues" evidence="1">
    <location>
        <begin position="45"/>
        <end position="67"/>
    </location>
</feature>
<accession>A0A9W7SPQ6</accession>
<name>A0A9W7SPQ6_9PEZI</name>
<reference evidence="2 3" key="1">
    <citation type="journal article" date="2018" name="IMA Fungus">
        <title>IMA Genome-F 10: Nine draft genome sequences of Claviceps purpurea s.lat., including C. arundinis, C. humidiphila, and C. cf. spartinae, pseudomolecules for the pitch canker pathogen Fusarium circinatum, draft genome of Davidsoniella eucalypti, Grosmannia galeiformis, Quambalaria eucalypti, and Teratosphaeria destructans.</title>
        <authorList>
            <person name="Wingfield B.D."/>
            <person name="Liu M."/>
            <person name="Nguyen H.D."/>
            <person name="Lane F.A."/>
            <person name="Morgan S.W."/>
            <person name="De Vos L."/>
            <person name="Wilken P.M."/>
            <person name="Duong T.A."/>
            <person name="Aylward J."/>
            <person name="Coetzee M.P."/>
            <person name="Dadej K."/>
            <person name="De Beer Z.W."/>
            <person name="Findlay W."/>
            <person name="Havenga M."/>
            <person name="Kolarik M."/>
            <person name="Menzies J.G."/>
            <person name="Naidoo K."/>
            <person name="Pochopski O."/>
            <person name="Shoukouhi P."/>
            <person name="Santana Q.C."/>
            <person name="Seifert K.A."/>
            <person name="Soal N."/>
            <person name="Steenkamp E.T."/>
            <person name="Tatham C.T."/>
            <person name="van der Nest M.A."/>
            <person name="Wingfield M.J."/>
        </authorList>
    </citation>
    <scope>NUCLEOTIDE SEQUENCE [LARGE SCALE GENOMIC DNA]</scope>
    <source>
        <strain evidence="2">CMW44962</strain>
    </source>
</reference>
<organism evidence="2 3">
    <name type="scientific">Teratosphaeria destructans</name>
    <dbReference type="NCBI Taxonomy" id="418781"/>
    <lineage>
        <taxon>Eukaryota</taxon>
        <taxon>Fungi</taxon>
        <taxon>Dikarya</taxon>
        <taxon>Ascomycota</taxon>
        <taxon>Pezizomycotina</taxon>
        <taxon>Dothideomycetes</taxon>
        <taxon>Dothideomycetidae</taxon>
        <taxon>Mycosphaerellales</taxon>
        <taxon>Teratosphaeriaceae</taxon>
        <taxon>Teratosphaeria</taxon>
    </lineage>
</organism>
<evidence type="ECO:0000313" key="3">
    <source>
        <dbReference type="Proteomes" id="UP001138500"/>
    </source>
</evidence>
<dbReference type="EMBL" id="RIBY02001979">
    <property type="protein sequence ID" value="KAH9826459.1"/>
    <property type="molecule type" value="Genomic_DNA"/>
</dbReference>
<evidence type="ECO:0000256" key="1">
    <source>
        <dbReference type="SAM" id="MobiDB-lite"/>
    </source>
</evidence>
<evidence type="ECO:0000313" key="2">
    <source>
        <dbReference type="EMBL" id="KAH9826459.1"/>
    </source>
</evidence>
<comment type="caution">
    <text evidence="2">The sequence shown here is derived from an EMBL/GenBank/DDBJ whole genome shotgun (WGS) entry which is preliminary data.</text>
</comment>
<keyword evidence="3" id="KW-1185">Reference proteome</keyword>
<protein>
    <submittedName>
        <fullName evidence="2">Uncharacterized protein</fullName>
    </submittedName>
</protein>
<gene>
    <name evidence="2" type="ORF">Tdes44962_MAKER03452</name>
</gene>
<proteinExistence type="predicted"/>
<dbReference type="Proteomes" id="UP001138500">
    <property type="component" value="Unassembled WGS sequence"/>
</dbReference>